<dbReference type="AlphaFoldDB" id="A0A6L3ZHK9"/>
<dbReference type="EMBL" id="WBVQ01000001">
    <property type="protein sequence ID" value="KAB2817078.1"/>
    <property type="molecule type" value="Genomic_DNA"/>
</dbReference>
<proteinExistence type="predicted"/>
<dbReference type="OrthoDB" id="582110at2"/>
<keyword evidence="1" id="KW-0175">Coiled coil</keyword>
<comment type="caution">
    <text evidence="2">The sequence shown here is derived from an EMBL/GenBank/DDBJ whole genome shotgun (WGS) entry which is preliminary data.</text>
</comment>
<organism evidence="2 3">
    <name type="scientific">Phaeocystidibacter marisrubri</name>
    <dbReference type="NCBI Taxonomy" id="1577780"/>
    <lineage>
        <taxon>Bacteria</taxon>
        <taxon>Pseudomonadati</taxon>
        <taxon>Bacteroidota</taxon>
        <taxon>Flavobacteriia</taxon>
        <taxon>Flavobacteriales</taxon>
        <taxon>Phaeocystidibacteraceae</taxon>
        <taxon>Phaeocystidibacter</taxon>
    </lineage>
</organism>
<gene>
    <name evidence="2" type="ORF">F8C82_01390</name>
</gene>
<evidence type="ECO:0000313" key="3">
    <source>
        <dbReference type="Proteomes" id="UP000484164"/>
    </source>
</evidence>
<dbReference type="Proteomes" id="UP000484164">
    <property type="component" value="Unassembled WGS sequence"/>
</dbReference>
<feature type="coiled-coil region" evidence="1">
    <location>
        <begin position="776"/>
        <end position="810"/>
    </location>
</feature>
<name>A0A6L3ZHK9_9FLAO</name>
<accession>A0A6L3ZHK9</accession>
<evidence type="ECO:0000256" key="1">
    <source>
        <dbReference type="SAM" id="Coils"/>
    </source>
</evidence>
<dbReference type="RefSeq" id="WP_151691649.1">
    <property type="nucleotide sequence ID" value="NZ_BMGX01000002.1"/>
</dbReference>
<sequence length="892" mass="104062">MENSQTNTTRETHIENSQIHAKYSAIGDIHIHREKDQPSFSKPNLNAYSAAHYIQPTFTTTAFEKLVRGKILIVAGGTGFDKSSFIRHLASSLVKNSEDLTPRELIQNEEKLSLFSSLAAFDSPSVFIIDEAHPRIFDHNLKRFLSIAEKGHYILVTTDSTVDTWDTLEAFADKCWFNIPNEPHYEPSVLADFTERQFDRVQDKLSDSVRHMLLTESSAQNISILKLARRFSSPEQILMFLHLLSDGENYTEEKLDELITSVTSSGSGLSIWFKNLSQKEQLVALGMALLDGMYDDQFFSCMQEFVAEFWQHRDPQLLSLDYCDIDFILPFFALEDINEEKRLIRSRNSAQHLEIIAVAWNNYKRHILVTLPLLKQSVVDTVNPKESNWEKYGTRERRMTLRQAIGDTLSNIGLLSFHMVETIFLELASYQNIIIQRVAAKAMARWRELEHDDLYFNTVFNWQTDDRIHSLMSSIRYNSKDNQPDGTSKDNSVSYIKATIALSLSYAANYDSPNDLDERFIEALRTITKDQDPLAISRLSESLPRIIQHHSRQLIDVLEEFTVIDDLQIPIAIGLQRAYDYYPEMVRETLYNWFDSAADSTSQDNRRQKLTLRDKLIVTVLETFQRIPYHNDGSDIISLDDVFNRLAILIRQEKRSSLVKVINHTAGTLIGQNFEIGKKYFTTLYDLSVEENRKTLSDLLLVIYFEQRKLQETDSEYKIEIGENTIPAWMNLSNRTITPVEKLMIEWIDDSNLEIKKMGSSAFIRFIDQLDHVEQLTIEEMKRELLRQRMEREERKREQQRKAADQAKQLLANLNFTPSFYQQFTLWKRIHVFLFLLFKPRQQRIVFKELFKSILTNPSYHPEYKHAYLWKLKMSSNPLTIKMAEWCQKFLD</sequence>
<dbReference type="SUPFAM" id="SSF52540">
    <property type="entry name" value="P-loop containing nucleoside triphosphate hydrolases"/>
    <property type="match status" value="1"/>
</dbReference>
<reference evidence="2 3" key="1">
    <citation type="submission" date="2019-10" db="EMBL/GenBank/DDBJ databases">
        <title>Genome sequence of Phaeocystidibacter marisrubri JCM30614 (type strain).</title>
        <authorList>
            <person name="Bowman J.P."/>
        </authorList>
    </citation>
    <scope>NUCLEOTIDE SEQUENCE [LARGE SCALE GENOMIC DNA]</scope>
    <source>
        <strain evidence="2 3">JCM 30614</strain>
    </source>
</reference>
<protein>
    <submittedName>
        <fullName evidence="2">Uncharacterized protein</fullName>
    </submittedName>
</protein>
<keyword evidence="3" id="KW-1185">Reference proteome</keyword>
<evidence type="ECO:0000313" key="2">
    <source>
        <dbReference type="EMBL" id="KAB2817078.1"/>
    </source>
</evidence>
<dbReference type="InterPro" id="IPR027417">
    <property type="entry name" value="P-loop_NTPase"/>
</dbReference>